<comment type="caution">
    <text evidence="2">The sequence shown here is derived from an EMBL/GenBank/DDBJ whole genome shotgun (WGS) entry which is preliminary data.</text>
</comment>
<dbReference type="InterPro" id="IPR000182">
    <property type="entry name" value="GNAT_dom"/>
</dbReference>
<evidence type="ECO:0000259" key="1">
    <source>
        <dbReference type="PROSITE" id="PS51186"/>
    </source>
</evidence>
<reference evidence="2 3" key="1">
    <citation type="submission" date="2014-07" db="EMBL/GenBank/DDBJ databases">
        <title>Draft Genome Sequence of Gephyronic Acid Producer, Cystobacter violaceus Strain Cb vi76.</title>
        <authorList>
            <person name="Stevens D.C."/>
            <person name="Young J."/>
            <person name="Carmichael R."/>
            <person name="Tan J."/>
            <person name="Taylor R.E."/>
        </authorList>
    </citation>
    <scope>NUCLEOTIDE SEQUENCE [LARGE SCALE GENOMIC DNA]</scope>
    <source>
        <strain evidence="2 3">Cb vi76</strain>
    </source>
</reference>
<feature type="domain" description="N-acetyltransferase" evidence="1">
    <location>
        <begin position="123"/>
        <end position="262"/>
    </location>
</feature>
<evidence type="ECO:0000313" key="3">
    <source>
        <dbReference type="Proteomes" id="UP000028547"/>
    </source>
</evidence>
<gene>
    <name evidence="2" type="ORF">Q664_40155</name>
</gene>
<name>A0A084SJJ8_9BACT</name>
<dbReference type="AlphaFoldDB" id="A0A084SJJ8"/>
<dbReference type="EMBL" id="JPMI01000280">
    <property type="protein sequence ID" value="KFA88633.1"/>
    <property type="molecule type" value="Genomic_DNA"/>
</dbReference>
<dbReference type="RefSeq" id="WP_043408105.1">
    <property type="nucleotide sequence ID" value="NZ_JPMI01000280.1"/>
</dbReference>
<dbReference type="Pfam" id="PF00583">
    <property type="entry name" value="Acetyltransf_1"/>
    <property type="match status" value="1"/>
</dbReference>
<accession>A0A084SJJ8</accession>
<dbReference type="SUPFAM" id="SSF55729">
    <property type="entry name" value="Acyl-CoA N-acyltransferases (Nat)"/>
    <property type="match status" value="1"/>
</dbReference>
<organism evidence="2 3">
    <name type="scientific">Archangium violaceum Cb vi76</name>
    <dbReference type="NCBI Taxonomy" id="1406225"/>
    <lineage>
        <taxon>Bacteria</taxon>
        <taxon>Pseudomonadati</taxon>
        <taxon>Myxococcota</taxon>
        <taxon>Myxococcia</taxon>
        <taxon>Myxococcales</taxon>
        <taxon>Cystobacterineae</taxon>
        <taxon>Archangiaceae</taxon>
        <taxon>Archangium</taxon>
    </lineage>
</organism>
<dbReference type="Gene3D" id="3.40.630.30">
    <property type="match status" value="1"/>
</dbReference>
<dbReference type="GO" id="GO:0016747">
    <property type="term" value="F:acyltransferase activity, transferring groups other than amino-acyl groups"/>
    <property type="evidence" value="ECO:0007669"/>
    <property type="project" value="InterPro"/>
</dbReference>
<sequence>MDIPRVLELYDQQLRRDFRLKEPGVVVEYAEGITRVVGPGAEPHDNCVLYAHGTPGSADALISAQVEYFQRLGHAFEWKHHAHDVPADLPECLAKHGFIAEETEALLVLELPRTLPARALEGIRIERITEPARLFDINAIKAEVYPDEKPWIAQALGPELAAAPEGLRVYIAYEGPRPVSAGWMRLHEGTAFASLWGGSTLPSHRRRGIYQALVALRAEQARALGYQYLTVDAGPESRPILERLGFRVATLTTPFIWRGSRM</sequence>
<evidence type="ECO:0000313" key="2">
    <source>
        <dbReference type="EMBL" id="KFA88633.1"/>
    </source>
</evidence>
<protein>
    <recommendedName>
        <fullName evidence="1">N-acetyltransferase domain-containing protein</fullName>
    </recommendedName>
</protein>
<dbReference type="PROSITE" id="PS51186">
    <property type="entry name" value="GNAT"/>
    <property type="match status" value="1"/>
</dbReference>
<dbReference type="Proteomes" id="UP000028547">
    <property type="component" value="Unassembled WGS sequence"/>
</dbReference>
<dbReference type="CDD" id="cd04301">
    <property type="entry name" value="NAT_SF"/>
    <property type="match status" value="1"/>
</dbReference>
<proteinExistence type="predicted"/>
<dbReference type="InterPro" id="IPR016181">
    <property type="entry name" value="Acyl_CoA_acyltransferase"/>
</dbReference>